<name>A0A830FAM2_9EURY</name>
<keyword evidence="1" id="KW-0732">Signal</keyword>
<accession>A0A830FAM2</accession>
<reference evidence="3 4" key="1">
    <citation type="journal article" date="2019" name="Int. J. Syst. Evol. Microbiol.">
        <title>The Global Catalogue of Microorganisms (GCM) 10K type strain sequencing project: providing services to taxonomists for standard genome sequencing and annotation.</title>
        <authorList>
            <consortium name="The Broad Institute Genomics Platform"/>
            <consortium name="The Broad Institute Genome Sequencing Center for Infectious Disease"/>
            <person name="Wu L."/>
            <person name="Ma J."/>
        </authorList>
    </citation>
    <scope>NUCLEOTIDE SEQUENCE [LARGE SCALE GENOMIC DNA]</scope>
    <source>
        <strain evidence="3 4">JCM 19585</strain>
    </source>
</reference>
<dbReference type="AlphaFoldDB" id="A0A830FAM2"/>
<evidence type="ECO:0000313" key="3">
    <source>
        <dbReference type="EMBL" id="GGL35837.1"/>
    </source>
</evidence>
<comment type="caution">
    <text evidence="3">The sequence shown here is derived from an EMBL/GenBank/DDBJ whole genome shotgun (WGS) entry which is preliminary data.</text>
</comment>
<dbReference type="EMBL" id="BMPF01000002">
    <property type="protein sequence ID" value="GGL35837.1"/>
    <property type="molecule type" value="Genomic_DNA"/>
</dbReference>
<dbReference type="PANTHER" id="PTHR30006">
    <property type="entry name" value="THIAMINE-BINDING PERIPLASMIC PROTEIN-RELATED"/>
    <property type="match status" value="1"/>
</dbReference>
<dbReference type="SUPFAM" id="SSF53850">
    <property type="entry name" value="Periplasmic binding protein-like II"/>
    <property type="match status" value="1"/>
</dbReference>
<dbReference type="GO" id="GO:0015888">
    <property type="term" value="P:thiamine transport"/>
    <property type="evidence" value="ECO:0007669"/>
    <property type="project" value="InterPro"/>
</dbReference>
<keyword evidence="4" id="KW-1185">Reference proteome</keyword>
<evidence type="ECO:0000256" key="1">
    <source>
        <dbReference type="ARBA" id="ARBA00022729"/>
    </source>
</evidence>
<organism evidence="3 4">
    <name type="scientific">Halarchaeum grantii</name>
    <dbReference type="NCBI Taxonomy" id="1193105"/>
    <lineage>
        <taxon>Archaea</taxon>
        <taxon>Methanobacteriati</taxon>
        <taxon>Methanobacteriota</taxon>
        <taxon>Stenosarchaea group</taxon>
        <taxon>Halobacteria</taxon>
        <taxon>Halobacteriales</taxon>
        <taxon>Halobacteriaceae</taxon>
    </lineage>
</organism>
<sequence length="387" mass="42022">MSITGWDHHVMKRRDYLRAAGVAGALGLAGCTGDGGTTESTTATTTTTGSTTAGTTGTASASRTLTVATYPSYVDGSDSPGAWLKERFEAAHDDVTVEWSTPTSGSSNINEYIQRAKQGAAIDADVYVGLNTDELVRVDQELDTQLFATVRDDLTHAADVKEGLNVDPKGRALPYDTGYVTPVVDATTLEVVPETFDDLLQSRYRGDLLAENAQSSDTGKAFLLHTIHQQGADGYLDYWRDLLDNDVRVLDSWDAAYNAYTKGEAPMVVSYSTAKVYAANQGEDLDKYQVAFLNDEGYANPESMAVFSGSERRELATAFVDFLLSEEAQRTVPQLNYQSPATTTGSLSGNFAKYNEEPANPVTFTYDELAGNVTEWVEEWARLVAQH</sequence>
<feature type="region of interest" description="Disordered" evidence="2">
    <location>
        <begin position="28"/>
        <end position="58"/>
    </location>
</feature>
<dbReference type="NCBIfam" id="TIGR01254">
    <property type="entry name" value="sfuA"/>
    <property type="match status" value="1"/>
</dbReference>
<evidence type="ECO:0000256" key="2">
    <source>
        <dbReference type="SAM" id="MobiDB-lite"/>
    </source>
</evidence>
<dbReference type="GO" id="GO:0030975">
    <property type="term" value="F:thiamine binding"/>
    <property type="evidence" value="ECO:0007669"/>
    <property type="project" value="InterPro"/>
</dbReference>
<dbReference type="InterPro" id="IPR005948">
    <property type="entry name" value="ThiB-like"/>
</dbReference>
<dbReference type="Pfam" id="PF13343">
    <property type="entry name" value="SBP_bac_6"/>
    <property type="match status" value="1"/>
</dbReference>
<dbReference type="Proteomes" id="UP000628840">
    <property type="component" value="Unassembled WGS sequence"/>
</dbReference>
<proteinExistence type="predicted"/>
<feature type="compositionally biased region" description="Low complexity" evidence="2">
    <location>
        <begin position="37"/>
        <end position="58"/>
    </location>
</feature>
<gene>
    <name evidence="3" type="ORF">GCM10009037_19310</name>
</gene>
<protein>
    <submittedName>
        <fullName evidence="3">Thiamine ABC transporter substrate-binding protein</fullName>
    </submittedName>
</protein>
<dbReference type="PANTHER" id="PTHR30006:SF2">
    <property type="entry name" value="ABC TRANSPORTER SUBSTRATE-BINDING PROTEIN"/>
    <property type="match status" value="1"/>
</dbReference>
<evidence type="ECO:0000313" key="4">
    <source>
        <dbReference type="Proteomes" id="UP000628840"/>
    </source>
</evidence>
<dbReference type="Gene3D" id="3.40.190.10">
    <property type="entry name" value="Periplasmic binding protein-like II"/>
    <property type="match status" value="2"/>
</dbReference>